<dbReference type="PROSITE" id="PS50011">
    <property type="entry name" value="PROTEIN_KINASE_DOM"/>
    <property type="match status" value="1"/>
</dbReference>
<accession>A0ABP7QRI0</accession>
<gene>
    <name evidence="3" type="primary">yegI</name>
    <name evidence="3" type="ORF">GCM10022210_42580</name>
</gene>
<organism evidence="3 4">
    <name type="scientific">Mucilaginibacter dorajii</name>
    <dbReference type="NCBI Taxonomy" id="692994"/>
    <lineage>
        <taxon>Bacteria</taxon>
        <taxon>Pseudomonadati</taxon>
        <taxon>Bacteroidota</taxon>
        <taxon>Sphingobacteriia</taxon>
        <taxon>Sphingobacteriales</taxon>
        <taxon>Sphingobacteriaceae</taxon>
        <taxon>Mucilaginibacter</taxon>
    </lineage>
</organism>
<protein>
    <submittedName>
        <fullName evidence="3">Protein kinase YegI</fullName>
    </submittedName>
</protein>
<name>A0ABP7QRI0_9SPHI</name>
<dbReference type="InterPro" id="IPR011009">
    <property type="entry name" value="Kinase-like_dom_sf"/>
</dbReference>
<keyword evidence="4" id="KW-1185">Reference proteome</keyword>
<sequence length="638" mass="73072">MYTVGRQIGEGGEGTIHEVQENNTLVLKVYKEAVDRDKADKLVYMASVTDPELAKFAAWPIDVLRDNAGRFAGFVMRKLTGFVPLHMLFSPMDRKRLFPDKGYNFLIHVARNLATAFHKIHQLGIVVGDINEANILVNGTGMIALIDCDSFQVKNGNRYYFCEVGIPRYTPPELLQMGSFEKVVRTINTDSFSLATLIFQLLFMGRAPFTGVNRSKGDFEEDAAIKQHEFAYSLRRVNKKLTPAPNSLNLKDFSPGLINSFHAAFEVNAARPEPKQWVLDLDEFNKEIIRCGRSGLHFYPKTLQDCPWCSFRDRAGIVYFMEDAHLKGIPELQDIEQFVNGFKLENLEIRKLADTFTLGTLKAAPIDPEYKKLFYNNRATQIIAILLTLIICFTVSWWFISLGPVFLMIHNFLAPSSKKLKAELNNKKTEFIGLQDKFQALVKKHNQPPEMNKYNASAKKMTDLITTFRSLPVDFQNKKRRIEEKHYNIKYQVHLQQFDIRNYPIPTFGPAKKELIYNNGIRNAADLHKLQTQKITGIGPKNIQILYDWRRQIGTGFSYLPDTVAIDREISFTANEIYIKKRKLENEIKAEYKSLNTLRASIINTTELLEKQYVALGSKLYQAQVDLEAFEGIAGSWF</sequence>
<feature type="domain" description="Protein kinase" evidence="2">
    <location>
        <begin position="2"/>
        <end position="285"/>
    </location>
</feature>
<keyword evidence="3" id="KW-0418">Kinase</keyword>
<keyword evidence="1" id="KW-1133">Transmembrane helix</keyword>
<reference evidence="4" key="1">
    <citation type="journal article" date="2019" name="Int. J. Syst. Evol. Microbiol.">
        <title>The Global Catalogue of Microorganisms (GCM) 10K type strain sequencing project: providing services to taxonomists for standard genome sequencing and annotation.</title>
        <authorList>
            <consortium name="The Broad Institute Genomics Platform"/>
            <consortium name="The Broad Institute Genome Sequencing Center for Infectious Disease"/>
            <person name="Wu L."/>
            <person name="Ma J."/>
        </authorList>
    </citation>
    <scope>NUCLEOTIDE SEQUENCE [LARGE SCALE GENOMIC DNA]</scope>
    <source>
        <strain evidence="4">JCM 16601</strain>
    </source>
</reference>
<feature type="transmembrane region" description="Helical" evidence="1">
    <location>
        <begin position="382"/>
        <end position="409"/>
    </location>
</feature>
<dbReference type="InterPro" id="IPR000719">
    <property type="entry name" value="Prot_kinase_dom"/>
</dbReference>
<keyword evidence="3" id="KW-0808">Transferase</keyword>
<dbReference type="Proteomes" id="UP001500742">
    <property type="component" value="Unassembled WGS sequence"/>
</dbReference>
<dbReference type="SUPFAM" id="SSF56112">
    <property type="entry name" value="Protein kinase-like (PK-like)"/>
    <property type="match status" value="1"/>
</dbReference>
<dbReference type="SMART" id="SM00220">
    <property type="entry name" value="S_TKc"/>
    <property type="match status" value="1"/>
</dbReference>
<comment type="caution">
    <text evidence="3">The sequence shown here is derived from an EMBL/GenBank/DDBJ whole genome shotgun (WGS) entry which is preliminary data.</text>
</comment>
<keyword evidence="1" id="KW-0812">Transmembrane</keyword>
<dbReference type="EMBL" id="BAAAZC010000029">
    <property type="protein sequence ID" value="GAA3985806.1"/>
    <property type="molecule type" value="Genomic_DNA"/>
</dbReference>
<evidence type="ECO:0000313" key="4">
    <source>
        <dbReference type="Proteomes" id="UP001500742"/>
    </source>
</evidence>
<dbReference type="GO" id="GO:0016301">
    <property type="term" value="F:kinase activity"/>
    <property type="evidence" value="ECO:0007669"/>
    <property type="project" value="UniProtKB-KW"/>
</dbReference>
<evidence type="ECO:0000259" key="2">
    <source>
        <dbReference type="PROSITE" id="PS50011"/>
    </source>
</evidence>
<evidence type="ECO:0000256" key="1">
    <source>
        <dbReference type="SAM" id="Phobius"/>
    </source>
</evidence>
<proteinExistence type="predicted"/>
<dbReference type="Pfam" id="PF00069">
    <property type="entry name" value="Pkinase"/>
    <property type="match status" value="1"/>
</dbReference>
<dbReference type="Gene3D" id="1.10.510.10">
    <property type="entry name" value="Transferase(Phosphotransferase) domain 1"/>
    <property type="match status" value="1"/>
</dbReference>
<keyword evidence="1" id="KW-0472">Membrane</keyword>
<evidence type="ECO:0000313" key="3">
    <source>
        <dbReference type="EMBL" id="GAA3985806.1"/>
    </source>
</evidence>